<reference evidence="1 2" key="1">
    <citation type="journal article" date="2008" name="Proc. Natl. Acad. Sci. U.S.A.">
        <title>Niche adaptation and genome expansion in the chlorophyll d-producing cyanobacterium Acaryochloris marina.</title>
        <authorList>
            <person name="Swingley W.D."/>
            <person name="Chen M."/>
            <person name="Cheung P.C."/>
            <person name="Conrad A.L."/>
            <person name="Dejesa L.C."/>
            <person name="Hao J."/>
            <person name="Honchak B.M."/>
            <person name="Karbach L.E."/>
            <person name="Kurdoglu A."/>
            <person name="Lahiri S."/>
            <person name="Mastrian S.D."/>
            <person name="Miyashita H."/>
            <person name="Page L."/>
            <person name="Ramakrishna P."/>
            <person name="Satoh S."/>
            <person name="Sattley W.M."/>
            <person name="Shimada Y."/>
            <person name="Taylor H.L."/>
            <person name="Tomo T."/>
            <person name="Tsuchiya T."/>
            <person name="Wang Z.T."/>
            <person name="Raymond J."/>
            <person name="Mimuro M."/>
            <person name="Blankenship R.E."/>
            <person name="Touchman J.W."/>
        </authorList>
    </citation>
    <scope>NUCLEOTIDE SEQUENCE [LARGE SCALE GENOMIC DNA]</scope>
    <source>
        <strain evidence="2">MBIC 11017</strain>
    </source>
</reference>
<dbReference type="KEGG" id="amr:AM1_3548"/>
<evidence type="ECO:0000313" key="1">
    <source>
        <dbReference type="EMBL" id="ABW28538.1"/>
    </source>
</evidence>
<proteinExistence type="predicted"/>
<dbReference type="InterPro" id="IPR006311">
    <property type="entry name" value="TAT_signal"/>
</dbReference>
<dbReference type="STRING" id="329726.AM1_3548"/>
<dbReference type="eggNOG" id="COG3211">
    <property type="taxonomic scope" value="Bacteria"/>
</dbReference>
<organism evidence="1 2">
    <name type="scientific">Acaryochloris marina (strain MBIC 11017)</name>
    <dbReference type="NCBI Taxonomy" id="329726"/>
    <lineage>
        <taxon>Bacteria</taxon>
        <taxon>Bacillati</taxon>
        <taxon>Cyanobacteriota</taxon>
        <taxon>Cyanophyceae</taxon>
        <taxon>Acaryochloridales</taxon>
        <taxon>Acaryochloridaceae</taxon>
        <taxon>Acaryochloris</taxon>
    </lineage>
</organism>
<dbReference type="EMBL" id="CP000828">
    <property type="protein sequence ID" value="ABW28538.1"/>
    <property type="molecule type" value="Genomic_DNA"/>
</dbReference>
<dbReference type="InterPro" id="IPR008557">
    <property type="entry name" value="PhoX"/>
</dbReference>
<dbReference type="Pfam" id="PF05787">
    <property type="entry name" value="PhoX"/>
    <property type="match status" value="1"/>
</dbReference>
<keyword evidence="2" id="KW-1185">Reference proteome</keyword>
<dbReference type="RefSeq" id="WP_012163934.1">
    <property type="nucleotide sequence ID" value="NC_009925.1"/>
</dbReference>
<dbReference type="Proteomes" id="UP000000268">
    <property type="component" value="Chromosome"/>
</dbReference>
<dbReference type="SUPFAM" id="SSF63829">
    <property type="entry name" value="Calcium-dependent phosphotriesterase"/>
    <property type="match status" value="1"/>
</dbReference>
<accession>B0C286</accession>
<dbReference type="HOGENOM" id="CLU_045986_1_0_3"/>
<dbReference type="AlphaFoldDB" id="B0C286"/>
<dbReference type="OrthoDB" id="9801383at2"/>
<protein>
    <recommendedName>
        <fullName evidence="3">Phosphatase</fullName>
    </recommendedName>
</protein>
<evidence type="ECO:0000313" key="2">
    <source>
        <dbReference type="Proteomes" id="UP000000268"/>
    </source>
</evidence>
<dbReference type="PANTHER" id="PTHR35399">
    <property type="entry name" value="SLR8030 PROTEIN"/>
    <property type="match status" value="1"/>
</dbReference>
<sequence length="430" mass="46632">MNFSRRHFLSIAGASLTGTIISAPLSRLFTRAAKGLSIQSEGYGPLIPDPYGLLDLPRGFQYRAFSHTGEQMSDGFPVPGKHDGMAAFSGPNQTTILIRNHELSPNQSPSVQGGNAYDPQCTGGTTTLVLNAQRQLIRHYASLTGTYRNCAGGPTPWGSWISCEENTSTPESDPEVSKRHGYNFEVPMQATGPVEPKPLVAMGRFNHEAVAVDPDSNIVYQTEDRGDGLFYRFRPQQPQNLQAGGVLEALKIKGQPQLNTKQDIPVGQPLPVEWVRIDNPDPVTDTVRAEGYAKGAALFSRGEGICLGKGEVLFCCTSGGVASLGQVWRYTPNDKDGGTLTLFVEPNNPGVLDYPDNLTMAPFGDLFLCEDGRGEQFIRGINQQGQLYSFARNALNDKELAGACFSTNPLTLFVNIQTPGITFAIWGPFV</sequence>
<dbReference type="PANTHER" id="PTHR35399:SF4">
    <property type="entry name" value="MEMBRANE PROTEIN"/>
    <property type="match status" value="1"/>
</dbReference>
<name>B0C286_ACAM1</name>
<gene>
    <name evidence="1" type="ordered locus">AM1_3548</name>
</gene>
<evidence type="ECO:0008006" key="3">
    <source>
        <dbReference type="Google" id="ProtNLM"/>
    </source>
</evidence>
<dbReference type="PROSITE" id="PS51318">
    <property type="entry name" value="TAT"/>
    <property type="match status" value="1"/>
</dbReference>